<dbReference type="Pfam" id="PF00270">
    <property type="entry name" value="DEAD"/>
    <property type="match status" value="1"/>
</dbReference>
<comment type="caution">
    <text evidence="3">The sequence shown here is derived from an EMBL/GenBank/DDBJ whole genome shotgun (WGS) entry which is preliminary data.</text>
</comment>
<proteinExistence type="predicted"/>
<dbReference type="Gene3D" id="3.40.50.300">
    <property type="entry name" value="P-loop containing nucleotide triphosphate hydrolases"/>
    <property type="match status" value="1"/>
</dbReference>
<feature type="compositionally biased region" description="Basic and acidic residues" evidence="1">
    <location>
        <begin position="21"/>
        <end position="41"/>
    </location>
</feature>
<evidence type="ECO:0000259" key="2">
    <source>
        <dbReference type="PROSITE" id="PS51192"/>
    </source>
</evidence>
<accession>A0AAD3HFY4</accession>
<dbReference type="GO" id="GO:0003676">
    <property type="term" value="F:nucleic acid binding"/>
    <property type="evidence" value="ECO:0007669"/>
    <property type="project" value="InterPro"/>
</dbReference>
<dbReference type="GO" id="GO:0005524">
    <property type="term" value="F:ATP binding"/>
    <property type="evidence" value="ECO:0007669"/>
    <property type="project" value="InterPro"/>
</dbReference>
<dbReference type="SUPFAM" id="SSF52540">
    <property type="entry name" value="P-loop containing nucleoside triphosphate hydrolases"/>
    <property type="match status" value="1"/>
</dbReference>
<dbReference type="PROSITE" id="PS51192">
    <property type="entry name" value="HELICASE_ATP_BIND_1"/>
    <property type="match status" value="1"/>
</dbReference>
<evidence type="ECO:0000313" key="3">
    <source>
        <dbReference type="EMBL" id="GFH61578.1"/>
    </source>
</evidence>
<evidence type="ECO:0000313" key="4">
    <source>
        <dbReference type="Proteomes" id="UP001054902"/>
    </source>
</evidence>
<reference evidence="3 4" key="1">
    <citation type="journal article" date="2021" name="Sci. Rep.">
        <title>The genome of the diatom Chaetoceros tenuissimus carries an ancient integrated fragment of an extant virus.</title>
        <authorList>
            <person name="Hongo Y."/>
            <person name="Kimura K."/>
            <person name="Takaki Y."/>
            <person name="Yoshida Y."/>
            <person name="Baba S."/>
            <person name="Kobayashi G."/>
            <person name="Nagasaki K."/>
            <person name="Hano T."/>
            <person name="Tomaru Y."/>
        </authorList>
    </citation>
    <scope>NUCLEOTIDE SEQUENCE [LARGE SCALE GENOMIC DNA]</scope>
    <source>
        <strain evidence="3 4">NIES-3715</strain>
    </source>
</reference>
<dbReference type="AlphaFoldDB" id="A0AAD3HFY4"/>
<organism evidence="3 4">
    <name type="scientific">Chaetoceros tenuissimus</name>
    <dbReference type="NCBI Taxonomy" id="426638"/>
    <lineage>
        <taxon>Eukaryota</taxon>
        <taxon>Sar</taxon>
        <taxon>Stramenopiles</taxon>
        <taxon>Ochrophyta</taxon>
        <taxon>Bacillariophyta</taxon>
        <taxon>Coscinodiscophyceae</taxon>
        <taxon>Chaetocerotophycidae</taxon>
        <taxon>Chaetocerotales</taxon>
        <taxon>Chaetocerotaceae</taxon>
        <taxon>Chaetoceros</taxon>
    </lineage>
</organism>
<dbReference type="InterPro" id="IPR027417">
    <property type="entry name" value="P-loop_NTPase"/>
</dbReference>
<dbReference type="InterPro" id="IPR014001">
    <property type="entry name" value="Helicase_ATP-bd"/>
</dbReference>
<name>A0AAD3HFY4_9STRA</name>
<keyword evidence="4" id="KW-1185">Reference proteome</keyword>
<dbReference type="Proteomes" id="UP001054902">
    <property type="component" value="Unassembled WGS sequence"/>
</dbReference>
<dbReference type="EMBL" id="BLLK01000074">
    <property type="protein sequence ID" value="GFH61578.1"/>
    <property type="molecule type" value="Genomic_DNA"/>
</dbReference>
<feature type="domain" description="Helicase ATP-binding" evidence="2">
    <location>
        <begin position="180"/>
        <end position="338"/>
    </location>
</feature>
<feature type="region of interest" description="Disordered" evidence="1">
    <location>
        <begin position="1"/>
        <end position="82"/>
    </location>
</feature>
<evidence type="ECO:0000256" key="1">
    <source>
        <dbReference type="SAM" id="MobiDB-lite"/>
    </source>
</evidence>
<feature type="region of interest" description="Disordered" evidence="1">
    <location>
        <begin position="118"/>
        <end position="137"/>
    </location>
</feature>
<feature type="compositionally biased region" description="Polar residues" evidence="1">
    <location>
        <begin position="64"/>
        <end position="73"/>
    </location>
</feature>
<sequence>MNSNPQSELDDEESLINSSMDLKETFLEEEVQDGKEKHDDCIFNEEQLDDKDLVESEADDNIDTESQQQQIQNMKEDKVKSSNMKESFLHSLKLDDDISFAEEGDQILDDDVSLESIPEQQQQEEEEDTTHTTKDPNLDYSVSCQEWLNTTSFTDSIVQHALSIDENTVMNKQQISIFKQWYFDKSSKVLLSGKPATGKTLMALHSALSLLLDESSKKVLYIAPTNALCHSAFKWIYTRMTAKLHSSQSVSRIIADRLYFSCPSLESSFWDMCSCGRSSLQVFQIHVKAHTHVFGTTHCQSITQELLDKFQLVIVDEFHCILCHSQHLKNKNRHMFALLVLEFINEVAVSNGNCGILALMDCNQLNGDVTCLKELQLMPKLSFEFDVKVLTDETHLPDSASLGTDFCNCMLKRVESVGSNEQHENDNVQQEESHPNIQTYLFEKPHRWDAFAKILFLSTIEQMYVWKTTEAIIDMLDSFESELDLDSYIAIAVPDESFRTMLLSNGLQDSVVEYKFEDNCRLSGKKIRFTRALNTIGLTTLQNTVRIVVDTVENLQGLEFMGVIGVGLDRKENDADIIGKEAQVRQSLLYKAM</sequence>
<gene>
    <name evidence="3" type="ORF">CTEN210_18054</name>
</gene>
<protein>
    <recommendedName>
        <fullName evidence="2">Helicase ATP-binding domain-containing protein</fullName>
    </recommendedName>
</protein>
<dbReference type="SMART" id="SM00487">
    <property type="entry name" value="DEXDc"/>
    <property type="match status" value="1"/>
</dbReference>
<dbReference type="InterPro" id="IPR011545">
    <property type="entry name" value="DEAD/DEAH_box_helicase_dom"/>
</dbReference>